<evidence type="ECO:0000313" key="2">
    <source>
        <dbReference type="EMBL" id="TYZ29823.1"/>
    </source>
</evidence>
<dbReference type="InterPro" id="IPR007345">
    <property type="entry name" value="Polysacch_pyruvyl_Trfase"/>
</dbReference>
<dbReference type="GO" id="GO:0016740">
    <property type="term" value="F:transferase activity"/>
    <property type="evidence" value="ECO:0007669"/>
    <property type="project" value="UniProtKB-KW"/>
</dbReference>
<dbReference type="Pfam" id="PF04230">
    <property type="entry name" value="PS_pyruv_trans"/>
    <property type="match status" value="1"/>
</dbReference>
<proteinExistence type="predicted"/>
<keyword evidence="2" id="KW-0808">Transferase</keyword>
<gene>
    <name evidence="2" type="ORF">FZ041_04355</name>
</gene>
<dbReference type="AlphaFoldDB" id="A0A5D6WPH1"/>
<comment type="caution">
    <text evidence="2">The sequence shown here is derived from an EMBL/GenBank/DDBJ whole genome shotgun (WGS) entry which is preliminary data.</text>
</comment>
<evidence type="ECO:0000313" key="3">
    <source>
        <dbReference type="Proteomes" id="UP000322783"/>
    </source>
</evidence>
<sequence length="369" mass="43294">MVNIGIITLSASYNCGSMLQSYALKEILKQYGNVEIINFSSDASHAMYDFVPNTLMEKMILNFKCHGIVNKLIQETKSYKDFQKDFLDIRGKEYFNKDLADIAEKYDVIVVGSDQVWNVCMTDFDEAFFCNWTNKKKVAYAPSLGGHDIRDSKDKDKYTSYINKFDYLSVREKTGKECLEDITKRNVVKVLDPTLLYGDDNWLKLAEKPLINGDYIFYYSWAYCYEELKNIVKKRSMETGLPVYVIDAHKWMNYSYKNYGFKLYEKSGPEAFLSLMANAKECFVESFHGMLFAYMFKRDFWLLDTHDSYNEIDARLRELIGLLHAEDRIVTIHGKNTIDFEKPFKYRDNMELHSMREISREYINEAIGK</sequence>
<dbReference type="RefSeq" id="WP_149188658.1">
    <property type="nucleotide sequence ID" value="NZ_VTOZ01000006.1"/>
</dbReference>
<accession>A0A5D6WPH1</accession>
<name>A0A5D6WPH1_9FIRM</name>
<dbReference type="Proteomes" id="UP000322783">
    <property type="component" value="Unassembled WGS sequence"/>
</dbReference>
<reference evidence="2 3" key="1">
    <citation type="submission" date="2019-08" db="EMBL/GenBank/DDBJ databases">
        <title>Selenomonas sp. mPRGC5 and Selenomonas sp. mPRGC8 isolated from ruminal fluid of dairy goat (Capra hircus).</title>
        <authorList>
            <person name="Poothong S."/>
            <person name="Nuengjamnong C."/>
            <person name="Tanasupawat S."/>
        </authorList>
    </citation>
    <scope>NUCLEOTIDE SEQUENCE [LARGE SCALE GENOMIC DNA]</scope>
    <source>
        <strain evidence="3">mPRGC8</strain>
    </source>
</reference>
<feature type="domain" description="Polysaccharide pyruvyl transferase" evidence="1">
    <location>
        <begin position="14"/>
        <end position="305"/>
    </location>
</feature>
<protein>
    <submittedName>
        <fullName evidence="2">Polysaccharide pyruvyl transferase family protein</fullName>
    </submittedName>
</protein>
<organism evidence="2 3">
    <name type="scientific">Selenomonas caprae</name>
    <dbReference type="NCBI Taxonomy" id="2606905"/>
    <lineage>
        <taxon>Bacteria</taxon>
        <taxon>Bacillati</taxon>
        <taxon>Bacillota</taxon>
        <taxon>Negativicutes</taxon>
        <taxon>Selenomonadales</taxon>
        <taxon>Selenomonadaceae</taxon>
        <taxon>Selenomonas</taxon>
    </lineage>
</organism>
<dbReference type="EMBL" id="VTOZ01000006">
    <property type="protein sequence ID" value="TYZ29823.1"/>
    <property type="molecule type" value="Genomic_DNA"/>
</dbReference>
<evidence type="ECO:0000259" key="1">
    <source>
        <dbReference type="Pfam" id="PF04230"/>
    </source>
</evidence>
<keyword evidence="3" id="KW-1185">Reference proteome</keyword>